<dbReference type="Gene3D" id="3.40.50.300">
    <property type="entry name" value="P-loop containing nucleotide triphosphate hydrolases"/>
    <property type="match status" value="1"/>
</dbReference>
<dbReference type="GO" id="GO:0003697">
    <property type="term" value="F:single-stranded DNA binding"/>
    <property type="evidence" value="ECO:0007669"/>
    <property type="project" value="InterPro"/>
</dbReference>
<keyword evidence="2" id="KW-0378">Hydrolase</keyword>
<organism evidence="2">
    <name type="scientific">Desulfitobacterium hafniense</name>
    <name type="common">Desulfitobacterium frappieri</name>
    <dbReference type="NCBI Taxonomy" id="49338"/>
    <lineage>
        <taxon>Bacteria</taxon>
        <taxon>Bacillati</taxon>
        <taxon>Bacillota</taxon>
        <taxon>Clostridia</taxon>
        <taxon>Eubacteriales</taxon>
        <taxon>Desulfitobacteriaceae</taxon>
        <taxon>Desulfitobacterium</taxon>
    </lineage>
</organism>
<dbReference type="PROSITE" id="PS51199">
    <property type="entry name" value="SF4_HELICASE"/>
    <property type="match status" value="1"/>
</dbReference>
<dbReference type="InterPro" id="IPR036977">
    <property type="entry name" value="DNA_primase_Znf_CHC2"/>
</dbReference>
<dbReference type="GO" id="GO:0043139">
    <property type="term" value="F:5'-3' DNA helicase activity"/>
    <property type="evidence" value="ECO:0007669"/>
    <property type="project" value="InterPro"/>
</dbReference>
<dbReference type="SUPFAM" id="SSF56731">
    <property type="entry name" value="DNA primase core"/>
    <property type="match status" value="1"/>
</dbReference>
<dbReference type="GO" id="GO:0003899">
    <property type="term" value="F:DNA-directed RNA polymerase activity"/>
    <property type="evidence" value="ECO:0007669"/>
    <property type="project" value="InterPro"/>
</dbReference>
<keyword evidence="2" id="KW-0548">Nucleotidyltransferase</keyword>
<dbReference type="EC" id="2.7.7.-" evidence="2"/>
<dbReference type="EMBL" id="LK996017">
    <property type="protein sequence ID" value="CDX01272.1"/>
    <property type="molecule type" value="Genomic_DNA"/>
</dbReference>
<dbReference type="PANTHER" id="PTHR12873">
    <property type="entry name" value="T7-LIKE MITOCHONDRIAL DNA HELICASE"/>
    <property type="match status" value="1"/>
</dbReference>
<reference evidence="2" key="1">
    <citation type="submission" date="2014-07" db="EMBL/GenBank/DDBJ databases">
        <authorList>
            <person name="Hornung V.Bastian."/>
        </authorList>
    </citation>
    <scope>NUCLEOTIDE SEQUENCE</scope>
    <source>
        <strain evidence="2">PCE-S</strain>
    </source>
</reference>
<dbReference type="InterPro" id="IPR007694">
    <property type="entry name" value="DNA_helicase_DnaB-like_C"/>
</dbReference>
<dbReference type="InterPro" id="IPR034154">
    <property type="entry name" value="TOPRIM_DnaG/twinkle"/>
</dbReference>
<dbReference type="GO" id="GO:0005524">
    <property type="term" value="F:ATP binding"/>
    <property type="evidence" value="ECO:0007669"/>
    <property type="project" value="InterPro"/>
</dbReference>
<evidence type="ECO:0000313" key="2">
    <source>
        <dbReference type="EMBL" id="CDX01272.1"/>
    </source>
</evidence>
<evidence type="ECO:0000259" key="1">
    <source>
        <dbReference type="PROSITE" id="PS51199"/>
    </source>
</evidence>
<dbReference type="CDD" id="cd01029">
    <property type="entry name" value="TOPRIM_primases"/>
    <property type="match status" value="1"/>
</dbReference>
<dbReference type="Pfam" id="PF01807">
    <property type="entry name" value="Zn_ribbon_DnaG"/>
    <property type="match status" value="1"/>
</dbReference>
<dbReference type="SMART" id="SM00400">
    <property type="entry name" value="ZnF_CHCC"/>
    <property type="match status" value="1"/>
</dbReference>
<sequence length="607" mass="70661">MDAKELKEMLGVRARDIIADGLRLTPNRSGMVKCPLHDDKNPSMSWFKDGLMWRCHACHGKIDIFDYYTKFEHMTFAEAREKLIEMLGVNTVFEKSNRVTKKEYALPKIEMRELSQEAIDLMAVRKLTKETLASWKVKESTWNGSKVYVYQYFHNGILKHVTYREVKPKGFKGGCEKNTEPILWGMWHVEDGKPLVITEGQPDAMAVWQSGYKNVVSVPSGASNMTWIDTCWDWLQGREIVVWADNDKPGIDFAEKVKQRLKDVKVILSDTLKDANEVLYRYGPEKVLEIIENKINEMPLGLKDVAHMEYKRSASAGIETGFYEYDSYVEDWKDGELTIIFGRNGEGKTTFVSQIISHCLEKKVKTFLYSGEMSDYKIQDWLYRQLVGNKKEHMLQVRTKYRIKDEIKPEVVKQIKQWHEGSLFLFDRSEGKVANDLDKFFDVMELAFNRFGVRLFIIDNLMSRLEEKAESLNSDQANFVQRCKDFVNNKDAHIVLVAHPNKEKREITNGQGNLEKTDISGSNNIPNKADNIIAVERNWGEPRDFDCIITSLKNRENGERKAFKYLFSPKTLRFYNNHTREEIKFGWEEPTRIEQLGIEVKEKTPWD</sequence>
<name>A0A098AYU0_DESHA</name>
<keyword evidence="2" id="KW-0067">ATP-binding</keyword>
<accession>A0A098AYU0</accession>
<dbReference type="AlphaFoldDB" id="A0A098AYU0"/>
<keyword evidence="2" id="KW-0547">Nucleotide-binding</keyword>
<dbReference type="RefSeq" id="WP_208925446.1">
    <property type="nucleotide sequence ID" value="NZ_LK996017.1"/>
</dbReference>
<keyword evidence="2" id="KW-0808">Transferase</keyword>
<dbReference type="SUPFAM" id="SSF52540">
    <property type="entry name" value="P-loop containing nucleoside triphosphate hydrolases"/>
    <property type="match status" value="1"/>
</dbReference>
<dbReference type="SUPFAM" id="SSF57783">
    <property type="entry name" value="Zinc beta-ribbon"/>
    <property type="match status" value="1"/>
</dbReference>
<dbReference type="PATRIC" id="fig|49338.4.peg.1494"/>
<feature type="domain" description="SF4 helicase" evidence="1">
    <location>
        <begin position="311"/>
        <end position="581"/>
    </location>
</feature>
<dbReference type="Pfam" id="PF13155">
    <property type="entry name" value="Toprim_2"/>
    <property type="match status" value="1"/>
</dbReference>
<gene>
    <name evidence="2" type="ORF">DPCES_1385</name>
</gene>
<dbReference type="Pfam" id="PF03796">
    <property type="entry name" value="DnaB_C"/>
    <property type="match status" value="1"/>
</dbReference>
<dbReference type="InterPro" id="IPR027032">
    <property type="entry name" value="Twinkle-like"/>
</dbReference>
<dbReference type="PANTHER" id="PTHR12873:SF0">
    <property type="entry name" value="TWINKLE MTDNA HELICASE"/>
    <property type="match status" value="1"/>
</dbReference>
<keyword evidence="2" id="KW-0347">Helicase</keyword>
<dbReference type="InterPro" id="IPR027417">
    <property type="entry name" value="P-loop_NTPase"/>
</dbReference>
<proteinExistence type="predicted"/>
<dbReference type="GO" id="GO:0008270">
    <property type="term" value="F:zinc ion binding"/>
    <property type="evidence" value="ECO:0007669"/>
    <property type="project" value="InterPro"/>
</dbReference>
<dbReference type="Gene3D" id="3.40.1360.10">
    <property type="match status" value="1"/>
</dbReference>
<dbReference type="InterPro" id="IPR002694">
    <property type="entry name" value="Znf_CHC2"/>
</dbReference>
<dbReference type="GO" id="GO:0006260">
    <property type="term" value="P:DNA replication"/>
    <property type="evidence" value="ECO:0007669"/>
    <property type="project" value="InterPro"/>
</dbReference>
<protein>
    <submittedName>
        <fullName evidence="2">DNA primase/helicase</fullName>
        <ecNumber evidence="2">2.7.7.-</ecNumber>
    </submittedName>
</protein>
<dbReference type="Gene3D" id="3.90.580.10">
    <property type="entry name" value="Zinc finger, CHC2-type domain"/>
    <property type="match status" value="1"/>
</dbReference>